<proteinExistence type="predicted"/>
<gene>
    <name evidence="1" type="ORF">ACFP1G_12335</name>
</gene>
<protein>
    <submittedName>
        <fullName evidence="1">DUF2255 family protein</fullName>
    </submittedName>
</protein>
<dbReference type="PIRSF" id="PIRSF028498">
    <property type="entry name" value="UCP028498"/>
    <property type="match status" value="1"/>
</dbReference>
<keyword evidence="2" id="KW-1185">Reference proteome</keyword>
<dbReference type="EMBL" id="JBHSSK010000040">
    <property type="protein sequence ID" value="MFC6208242.1"/>
    <property type="molecule type" value="Genomic_DNA"/>
</dbReference>
<evidence type="ECO:0000313" key="1">
    <source>
        <dbReference type="EMBL" id="MFC6208242.1"/>
    </source>
</evidence>
<sequence length="125" mass="13897">MSKWTQEQLAAFSTADDMRVSPFYEDGKTYGTPTWIWSVVVGDQLYVRAWNGQQSRWYQSAKQQGAGRIHLAGQDFEVAYVPIQTDDRLTAAISEAYATKYAGSPYLPPMVAAGPVSATVRIELL</sequence>
<name>A0ABW1SVM3_9LACO</name>
<dbReference type="RefSeq" id="WP_125694415.1">
    <property type="nucleotide sequence ID" value="NZ_JBHSSK010000040.1"/>
</dbReference>
<accession>A0ABW1SVM3</accession>
<comment type="caution">
    <text evidence="1">The sequence shown here is derived from an EMBL/GenBank/DDBJ whole genome shotgun (WGS) entry which is preliminary data.</text>
</comment>
<dbReference type="Proteomes" id="UP001596254">
    <property type="component" value="Unassembled WGS sequence"/>
</dbReference>
<evidence type="ECO:0000313" key="2">
    <source>
        <dbReference type="Proteomes" id="UP001596254"/>
    </source>
</evidence>
<reference evidence="2" key="1">
    <citation type="journal article" date="2019" name="Int. J. Syst. Evol. Microbiol.">
        <title>The Global Catalogue of Microorganisms (GCM) 10K type strain sequencing project: providing services to taxonomists for standard genome sequencing and annotation.</title>
        <authorList>
            <consortium name="The Broad Institute Genomics Platform"/>
            <consortium name="The Broad Institute Genome Sequencing Center for Infectious Disease"/>
            <person name="Wu L."/>
            <person name="Ma J."/>
        </authorList>
    </citation>
    <scope>NUCLEOTIDE SEQUENCE [LARGE SCALE GENOMIC DNA]</scope>
    <source>
        <strain evidence="2">CCM 8905</strain>
    </source>
</reference>
<organism evidence="1 2">
    <name type="scientific">Levilactobacillus tongjiangensis</name>
    <dbReference type="NCBI Taxonomy" id="2486023"/>
    <lineage>
        <taxon>Bacteria</taxon>
        <taxon>Bacillati</taxon>
        <taxon>Bacillota</taxon>
        <taxon>Bacilli</taxon>
        <taxon>Lactobacillales</taxon>
        <taxon>Lactobacillaceae</taxon>
        <taxon>Levilactobacillus</taxon>
    </lineage>
</organism>
<dbReference type="Pfam" id="PF10012">
    <property type="entry name" value="DUF2255"/>
    <property type="match status" value="1"/>
</dbReference>
<dbReference type="InterPro" id="IPR016888">
    <property type="entry name" value="UCP028498"/>
</dbReference>